<dbReference type="Proteomes" id="UP000540519">
    <property type="component" value="Unassembled WGS sequence"/>
</dbReference>
<dbReference type="PRINTS" id="PR00411">
    <property type="entry name" value="PNDRDTASEI"/>
</dbReference>
<gene>
    <name evidence="2" type="ORF">D9O36_09655</name>
</gene>
<proteinExistence type="predicted"/>
<evidence type="ECO:0000313" key="2">
    <source>
        <dbReference type="EMBL" id="MUH36106.1"/>
    </source>
</evidence>
<dbReference type="InterPro" id="IPR036188">
    <property type="entry name" value="FAD/NAD-bd_sf"/>
</dbReference>
<accession>A0A7X3D1L0</accession>
<dbReference type="EMBL" id="RCNR01000014">
    <property type="protein sequence ID" value="MUH36106.1"/>
    <property type="molecule type" value="Genomic_DNA"/>
</dbReference>
<reference evidence="2 3" key="1">
    <citation type="journal article" date="2019" name="Mar. Drugs">
        <title>Comparative Genomics and CAZyme Genome Repertoires of Marine Zobellia amurskyensis KMM 3526(T) and Zobellia laminariae KMM 3676(T).</title>
        <authorList>
            <person name="Chernysheva N."/>
            <person name="Bystritskaya E."/>
            <person name="Stenkova A."/>
            <person name="Golovkin I."/>
            <person name="Nedashkovskaya O."/>
            <person name="Isaeva M."/>
        </authorList>
    </citation>
    <scope>NUCLEOTIDE SEQUENCE [LARGE SCALE GENOMIC DNA]</scope>
    <source>
        <strain evidence="2 3">KMM 3526</strain>
    </source>
</reference>
<dbReference type="InterPro" id="IPR049516">
    <property type="entry name" value="FAD-depend_C"/>
</dbReference>
<dbReference type="Gene3D" id="3.50.50.60">
    <property type="entry name" value="FAD/NAD(P)-binding domain"/>
    <property type="match status" value="2"/>
</dbReference>
<organism evidence="2 3">
    <name type="scientific">Zobellia amurskyensis</name>
    <dbReference type="NCBI Taxonomy" id="248905"/>
    <lineage>
        <taxon>Bacteria</taxon>
        <taxon>Pseudomonadati</taxon>
        <taxon>Bacteroidota</taxon>
        <taxon>Flavobacteriia</taxon>
        <taxon>Flavobacteriales</taxon>
        <taxon>Flavobacteriaceae</taxon>
        <taxon>Zobellia</taxon>
    </lineage>
</organism>
<evidence type="ECO:0000259" key="1">
    <source>
        <dbReference type="Pfam" id="PF21688"/>
    </source>
</evidence>
<dbReference type="PANTHER" id="PTHR42842">
    <property type="entry name" value="FAD/NAD(P)-BINDING OXIDOREDUCTASE"/>
    <property type="match status" value="1"/>
</dbReference>
<evidence type="ECO:0000313" key="3">
    <source>
        <dbReference type="Proteomes" id="UP000540519"/>
    </source>
</evidence>
<sequence length="517" mass="57336">MVRRIQLRVSLKEESKPNILLKKTAKYLSEDEKNITIKVLRKSIDARKPTIYFNYKMEVYINEKPSKAADYEFKYQDVSKAKEVHIVGFGPAGMWAALRCLELGYKPIVLERGNNVKDRRRDLKAINQDHTVNEDSNYCFGEGGAGTYSDGKLYTRSLKRGDVRRIFESLVHHGATEEILVDAHPHIGTNKLPKIVQNIREAIISHGGEVHFNTRLTNFTVKNNKIESLQLQNGNEMKVNRVILATGHSARDIYYLLNDKKISLKAKSFAMGVRVEHPQHIIDSIQYHCSGERNELLPAAAYSLVEQVKNRGVYSFCMCPGGFIVPAATAPGEVVVNGMSPSKRNNKFANSGIVVEINADEDLYKYERFGVLKGLEYQKDLERLAFTAGGRTQTAPAQRLTDFVDGKLSADLNPTSYQPGLNSAPLHSLLPKLIGGKLRQGFKAFGDKMKGYYTAEANIVGVESRTSSPVNIPRNEKLEHPEIEGLFPCGEGGGYAGGIVSAAMDGERCAEAAIAGL</sequence>
<dbReference type="Gene3D" id="3.30.70.2700">
    <property type="match status" value="1"/>
</dbReference>
<dbReference type="SUPFAM" id="SSF51905">
    <property type="entry name" value="FAD/NAD(P)-binding domain"/>
    <property type="match status" value="1"/>
</dbReference>
<protein>
    <submittedName>
        <fullName evidence="2">FAD-binding protein</fullName>
    </submittedName>
</protein>
<feature type="domain" description="FAD-dependent protein C-terminal" evidence="1">
    <location>
        <begin position="268"/>
        <end position="466"/>
    </location>
</feature>
<dbReference type="InterPro" id="IPR028348">
    <property type="entry name" value="FAD-binding_protein"/>
</dbReference>
<dbReference type="Pfam" id="PF21688">
    <property type="entry name" value="FAD-depend_C"/>
    <property type="match status" value="1"/>
</dbReference>
<dbReference type="RefSeq" id="WP_155599743.1">
    <property type="nucleotide sequence ID" value="NZ_RCNR01000014.1"/>
</dbReference>
<keyword evidence="3" id="KW-1185">Reference proteome</keyword>
<dbReference type="PIRSF" id="PIRSF038984">
    <property type="entry name" value="FAD_binding_protein"/>
    <property type="match status" value="1"/>
</dbReference>
<name>A0A7X3D1L0_9FLAO</name>
<dbReference type="AlphaFoldDB" id="A0A7X3D1L0"/>
<comment type="caution">
    <text evidence="2">The sequence shown here is derived from an EMBL/GenBank/DDBJ whole genome shotgun (WGS) entry which is preliminary data.</text>
</comment>
<dbReference type="OrthoDB" id="9772594at2"/>
<dbReference type="PANTHER" id="PTHR42842:SF3">
    <property type="entry name" value="FAD_NAD(P)-BINDING OXIDOREDUCTASE FAMILY PROTEIN"/>
    <property type="match status" value="1"/>
</dbReference>